<keyword evidence="3" id="KW-1185">Reference proteome</keyword>
<dbReference type="AlphaFoldDB" id="A0A6A4MFS3"/>
<feature type="compositionally biased region" description="Polar residues" evidence="1">
    <location>
        <begin position="124"/>
        <end position="133"/>
    </location>
</feature>
<feature type="region of interest" description="Disordered" evidence="1">
    <location>
        <begin position="184"/>
        <end position="205"/>
    </location>
</feature>
<dbReference type="OrthoDB" id="1740107at2759"/>
<dbReference type="InterPro" id="IPR033334">
    <property type="entry name" value="LNG1/2"/>
</dbReference>
<evidence type="ECO:0000313" key="3">
    <source>
        <dbReference type="Proteomes" id="UP000428333"/>
    </source>
</evidence>
<name>A0A6A4MFS3_9ERIC</name>
<protein>
    <submittedName>
        <fullName evidence="2">Uncharacterized protein</fullName>
    </submittedName>
</protein>
<dbReference type="GO" id="GO:0051513">
    <property type="term" value="P:regulation of monopolar cell growth"/>
    <property type="evidence" value="ECO:0007669"/>
    <property type="project" value="InterPro"/>
</dbReference>
<gene>
    <name evidence="2" type="ORF">C3L33_01464</name>
</gene>
<proteinExistence type="predicted"/>
<organism evidence="2 3">
    <name type="scientific">Rhododendron williamsianum</name>
    <dbReference type="NCBI Taxonomy" id="262921"/>
    <lineage>
        <taxon>Eukaryota</taxon>
        <taxon>Viridiplantae</taxon>
        <taxon>Streptophyta</taxon>
        <taxon>Embryophyta</taxon>
        <taxon>Tracheophyta</taxon>
        <taxon>Spermatophyta</taxon>
        <taxon>Magnoliopsida</taxon>
        <taxon>eudicotyledons</taxon>
        <taxon>Gunneridae</taxon>
        <taxon>Pentapetalae</taxon>
        <taxon>asterids</taxon>
        <taxon>Ericales</taxon>
        <taxon>Ericaceae</taxon>
        <taxon>Ericoideae</taxon>
        <taxon>Rhodoreae</taxon>
        <taxon>Rhododendron</taxon>
    </lineage>
</organism>
<accession>A0A6A4MFS3</accession>
<dbReference type="PANTHER" id="PTHR31680">
    <property type="entry name" value="LONGIFOLIA PROTEIN"/>
    <property type="match status" value="1"/>
</dbReference>
<evidence type="ECO:0000313" key="2">
    <source>
        <dbReference type="EMBL" id="KAE9466621.1"/>
    </source>
</evidence>
<dbReference type="EMBL" id="QEFC01000082">
    <property type="protein sequence ID" value="KAE9466621.1"/>
    <property type="molecule type" value="Genomic_DNA"/>
</dbReference>
<feature type="compositionally biased region" description="Basic and acidic residues" evidence="1">
    <location>
        <begin position="191"/>
        <end position="205"/>
    </location>
</feature>
<comment type="caution">
    <text evidence="2">The sequence shown here is derived from an EMBL/GenBank/DDBJ whole genome shotgun (WGS) entry which is preliminary data.</text>
</comment>
<sequence>MSAKLPHSLMDENPDFQKQIGCMSGIFLMFDRRYFLSGGRITSHNHKRLPPGVLLYALQTGANACLGIIDALTSFPYSQFLRRNVVKVVTMEWNRTEKHLEKGVKEKRRVSSESSTTSFSSSSVHLPSPQNLSRIPPVKHPDPSPHLRQQSTDLRDVVEDVVCKETHELSVKTTTKAKGVSRVVKNVDSPRPPKDAPRFSYDERVSRDKWKSATKLKELPRLSLDSRRDPSGNLSMGLYQAIF</sequence>
<feature type="compositionally biased region" description="Low complexity" evidence="1">
    <location>
        <begin position="112"/>
        <end position="123"/>
    </location>
</feature>
<feature type="region of interest" description="Disordered" evidence="1">
    <location>
        <begin position="103"/>
        <end position="153"/>
    </location>
</feature>
<evidence type="ECO:0000256" key="1">
    <source>
        <dbReference type="SAM" id="MobiDB-lite"/>
    </source>
</evidence>
<feature type="non-terminal residue" evidence="2">
    <location>
        <position position="1"/>
    </location>
</feature>
<dbReference type="PANTHER" id="PTHR31680:SF15">
    <property type="entry name" value="PROTEIN LONGIFOLIA 2"/>
    <property type="match status" value="1"/>
</dbReference>
<reference evidence="2 3" key="1">
    <citation type="journal article" date="2019" name="Genome Biol. Evol.">
        <title>The Rhododendron genome and chromosomal organization provide insight into shared whole-genome duplications across the heath family (Ericaceae).</title>
        <authorList>
            <person name="Soza V.L."/>
            <person name="Lindsley D."/>
            <person name="Waalkes A."/>
            <person name="Ramage E."/>
            <person name="Patwardhan R.P."/>
            <person name="Burton J.N."/>
            <person name="Adey A."/>
            <person name="Kumar A."/>
            <person name="Qiu R."/>
            <person name="Shendure J."/>
            <person name="Hall B."/>
        </authorList>
    </citation>
    <scope>NUCLEOTIDE SEQUENCE [LARGE SCALE GENOMIC DNA]</scope>
    <source>
        <strain evidence="2">RSF 1966-606</strain>
    </source>
</reference>
<dbReference type="Proteomes" id="UP000428333">
    <property type="component" value="Linkage Group LG01"/>
</dbReference>